<dbReference type="InterPro" id="IPR008984">
    <property type="entry name" value="SMAD_FHA_dom_sf"/>
</dbReference>
<sequence>MTLTLQIENYRVLDDGGPVSIRVPERGLQAGRREGMGWVLPDASRHISGHHFDVTFDGGLWWLRDMSTNGTFLQGHRHRIDGAHALRNGDRFQVGQYIIVALLDAPEEPGFMPESLPEYSVGQPVHEPQFEDPWAISGERFEPVNPLPSGEVRRQQDFVSDFISFPEEAPLQPGPAPLQPPPVAADGHSPFAPPVPEAAAVTPPVAPPAATPAPEYQVFLQAFSQGAGLPPELLAATPPDALGRMLGETLRTVTLNLMAALQERSAARHFTRAGERTMRGATDNNPLKFLPDADQAMDAMFLQPRAGFLSGAAGFDEALKDLRRHQGALFAALQPALIELLEDLDPGQIETETKAGIAGNRKARAWENFVARWDAKTASENGILDEFIRLFAAAYRKADEQGR</sequence>
<dbReference type="SMART" id="SM00240">
    <property type="entry name" value="FHA"/>
    <property type="match status" value="1"/>
</dbReference>
<comment type="caution">
    <text evidence="2">The sequence shown here is derived from an EMBL/GenBank/DDBJ whole genome shotgun (WGS) entry which is preliminary data.</text>
</comment>
<evidence type="ECO:0000313" key="3">
    <source>
        <dbReference type="Proteomes" id="UP000316225"/>
    </source>
</evidence>
<gene>
    <name evidence="2" type="ORF">IQ24_02135</name>
</gene>
<dbReference type="Pfam" id="PF20232">
    <property type="entry name" value="T6SS_FHA_C"/>
    <property type="match status" value="1"/>
</dbReference>
<proteinExistence type="predicted"/>
<organism evidence="2 3">
    <name type="scientific">Paracoccus sulfuroxidans</name>
    <dbReference type="NCBI Taxonomy" id="384678"/>
    <lineage>
        <taxon>Bacteria</taxon>
        <taxon>Pseudomonadati</taxon>
        <taxon>Pseudomonadota</taxon>
        <taxon>Alphaproteobacteria</taxon>
        <taxon>Rhodobacterales</taxon>
        <taxon>Paracoccaceae</taxon>
        <taxon>Paracoccus</taxon>
    </lineage>
</organism>
<dbReference type="InterPro" id="IPR017735">
    <property type="entry name" value="T6SS_FHA"/>
</dbReference>
<feature type="domain" description="FHA" evidence="1">
    <location>
        <begin position="28"/>
        <end position="78"/>
    </location>
</feature>
<evidence type="ECO:0000313" key="2">
    <source>
        <dbReference type="EMBL" id="TWI33771.1"/>
    </source>
</evidence>
<dbReference type="InterPro" id="IPR000253">
    <property type="entry name" value="FHA_dom"/>
</dbReference>
<keyword evidence="3" id="KW-1185">Reference proteome</keyword>
<dbReference type="CDD" id="cd00060">
    <property type="entry name" value="FHA"/>
    <property type="match status" value="1"/>
</dbReference>
<dbReference type="SUPFAM" id="SSF49879">
    <property type="entry name" value="SMAD/FHA domain"/>
    <property type="match status" value="1"/>
</dbReference>
<dbReference type="NCBIfam" id="TIGR03354">
    <property type="entry name" value="VI_FHA"/>
    <property type="match status" value="1"/>
</dbReference>
<dbReference type="RefSeq" id="WP_145397948.1">
    <property type="nucleotide sequence ID" value="NZ_VLKU01000006.1"/>
</dbReference>
<dbReference type="PROSITE" id="PS50006">
    <property type="entry name" value="FHA_DOMAIN"/>
    <property type="match status" value="1"/>
</dbReference>
<dbReference type="EMBL" id="VLKU01000006">
    <property type="protein sequence ID" value="TWI33771.1"/>
    <property type="molecule type" value="Genomic_DNA"/>
</dbReference>
<reference evidence="2 3" key="1">
    <citation type="journal article" date="2015" name="Stand. Genomic Sci.">
        <title>Genomic Encyclopedia of Bacterial and Archaeal Type Strains, Phase III: the genomes of soil and plant-associated and newly described type strains.</title>
        <authorList>
            <person name="Whitman W.B."/>
            <person name="Woyke T."/>
            <person name="Klenk H.P."/>
            <person name="Zhou Y."/>
            <person name="Lilburn T.G."/>
            <person name="Beck B.J."/>
            <person name="De Vos P."/>
            <person name="Vandamme P."/>
            <person name="Eisen J.A."/>
            <person name="Garrity G."/>
            <person name="Hugenholtz P."/>
            <person name="Kyrpides N.C."/>
        </authorList>
    </citation>
    <scope>NUCLEOTIDE SEQUENCE [LARGE SCALE GENOMIC DNA]</scope>
    <source>
        <strain evidence="2 3">CGMCC 1.5364</strain>
    </source>
</reference>
<dbReference type="InterPro" id="IPR046883">
    <property type="entry name" value="T6SS_FHA_C"/>
</dbReference>
<name>A0A562NP25_9RHOB</name>
<dbReference type="AlphaFoldDB" id="A0A562NP25"/>
<dbReference type="Gene3D" id="2.60.200.20">
    <property type="match status" value="1"/>
</dbReference>
<accession>A0A562NP25</accession>
<dbReference type="Pfam" id="PF00498">
    <property type="entry name" value="FHA"/>
    <property type="match status" value="1"/>
</dbReference>
<evidence type="ECO:0000259" key="1">
    <source>
        <dbReference type="PROSITE" id="PS50006"/>
    </source>
</evidence>
<protein>
    <submittedName>
        <fullName evidence="2">FHA domain protein</fullName>
    </submittedName>
</protein>
<dbReference type="Proteomes" id="UP000316225">
    <property type="component" value="Unassembled WGS sequence"/>
</dbReference>
<dbReference type="OrthoDB" id="273564at2"/>